<keyword evidence="2" id="KW-1133">Transmembrane helix</keyword>
<keyword evidence="4" id="KW-1185">Reference proteome</keyword>
<feature type="transmembrane region" description="Helical" evidence="2">
    <location>
        <begin position="202"/>
        <end position="220"/>
    </location>
</feature>
<feature type="transmembrane region" description="Helical" evidence="2">
    <location>
        <begin position="240"/>
        <end position="260"/>
    </location>
</feature>
<dbReference type="OrthoDB" id="4698148at2"/>
<comment type="caution">
    <text evidence="3">The sequence shown here is derived from an EMBL/GenBank/DDBJ whole genome shotgun (WGS) entry which is preliminary data.</text>
</comment>
<evidence type="ECO:0000313" key="4">
    <source>
        <dbReference type="Proteomes" id="UP000313231"/>
    </source>
</evidence>
<evidence type="ECO:0000313" key="3">
    <source>
        <dbReference type="EMBL" id="TNM38660.1"/>
    </source>
</evidence>
<dbReference type="AlphaFoldDB" id="A0A5C4VS74"/>
<feature type="transmembrane region" description="Helical" evidence="2">
    <location>
        <begin position="102"/>
        <end position="123"/>
    </location>
</feature>
<feature type="transmembrane region" description="Helical" evidence="2">
    <location>
        <begin position="68"/>
        <end position="90"/>
    </location>
</feature>
<sequence>MRRAGLTVLGCLVVAYLPLAATSLWFTVLPGFPRWQVELDERLGGHAYAWGDGSLAAVRTLAYADHRVALLIHTSLGSLALLLVLVQGVLRRSRAGHRWIGRAYLAAVTGSMLACVVFLLRAPHVDLPGQTAFRLQLWLLAASTLGTAAAARSAIRRGDVAAHRAWIGLNVCFLSTAPLLRAMWSALGALVPQHTLLTNMEASAVTLAVVAPAAGALLALRGDARPGRAARSPKAGTRWLLVATAAGGAAAIGLCVRTGAGPGSYPWFHVVPVLGYAAACAVLAARRSGPDLRRRDARRLLLGAAAAPWCAVLVGLGTARFLGPEEACRAGLLLAPGFPIVGALALVLHRRSAPSTRTVDPAVAPGRRTAPDDGSLLGHGTRSAHRQSIP</sequence>
<accession>A0A5C4VS74</accession>
<feature type="transmembrane region" description="Helical" evidence="2">
    <location>
        <begin position="266"/>
        <end position="285"/>
    </location>
</feature>
<keyword evidence="2" id="KW-0812">Transmembrane</keyword>
<protein>
    <submittedName>
        <fullName evidence="3">DUF2306 domain-containing protein</fullName>
    </submittedName>
</protein>
<feature type="transmembrane region" description="Helical" evidence="2">
    <location>
        <begin position="297"/>
        <end position="318"/>
    </location>
</feature>
<feature type="transmembrane region" description="Helical" evidence="2">
    <location>
        <begin position="167"/>
        <end position="190"/>
    </location>
</feature>
<evidence type="ECO:0000256" key="1">
    <source>
        <dbReference type="SAM" id="MobiDB-lite"/>
    </source>
</evidence>
<dbReference type="Proteomes" id="UP000313231">
    <property type="component" value="Unassembled WGS sequence"/>
</dbReference>
<feature type="transmembrane region" description="Helical" evidence="2">
    <location>
        <begin position="135"/>
        <end position="155"/>
    </location>
</feature>
<dbReference type="EMBL" id="VDMP01000025">
    <property type="protein sequence ID" value="TNM38660.1"/>
    <property type="molecule type" value="Genomic_DNA"/>
</dbReference>
<name>A0A5C4VS74_9ACTN</name>
<organism evidence="3 4">
    <name type="scientific">Nocardioides albidus</name>
    <dbReference type="NCBI Taxonomy" id="1517589"/>
    <lineage>
        <taxon>Bacteria</taxon>
        <taxon>Bacillati</taxon>
        <taxon>Actinomycetota</taxon>
        <taxon>Actinomycetes</taxon>
        <taxon>Propionibacteriales</taxon>
        <taxon>Nocardioidaceae</taxon>
        <taxon>Nocardioides</taxon>
    </lineage>
</organism>
<reference evidence="3 4" key="1">
    <citation type="journal article" date="2016" name="Int. J. Syst. Evol. Microbiol.">
        <title>Nocardioides albidus sp. nov., an actinobacterium isolated from garden soil.</title>
        <authorList>
            <person name="Singh H."/>
            <person name="Du J."/>
            <person name="Trinh H."/>
            <person name="Won K."/>
            <person name="Yang J.E."/>
            <person name="Yin C."/>
            <person name="Kook M."/>
            <person name="Yi T.H."/>
        </authorList>
    </citation>
    <scope>NUCLEOTIDE SEQUENCE [LARGE SCALE GENOMIC DNA]</scope>
    <source>
        <strain evidence="3 4">CCTCC AB 2015297</strain>
    </source>
</reference>
<gene>
    <name evidence="3" type="ORF">FHP29_15690</name>
</gene>
<feature type="region of interest" description="Disordered" evidence="1">
    <location>
        <begin position="357"/>
        <end position="390"/>
    </location>
</feature>
<keyword evidence="2" id="KW-0472">Membrane</keyword>
<proteinExistence type="predicted"/>
<evidence type="ECO:0000256" key="2">
    <source>
        <dbReference type="SAM" id="Phobius"/>
    </source>
</evidence>
<feature type="transmembrane region" description="Helical" evidence="2">
    <location>
        <begin position="330"/>
        <end position="348"/>
    </location>
</feature>
<dbReference type="RefSeq" id="WP_139623772.1">
    <property type="nucleotide sequence ID" value="NZ_VDMP01000025.1"/>
</dbReference>